<feature type="site" description="Cleavage (non-hydrolytic); by autolysis" evidence="10">
    <location>
        <begin position="115"/>
        <end position="116"/>
    </location>
</feature>
<comment type="cofactor">
    <cofactor evidence="10">
        <name>pyruvate</name>
        <dbReference type="ChEBI" id="CHEBI:15361"/>
    </cofactor>
    <text evidence="10">Binds 1 pyruvoyl group covalently per subunit.</text>
</comment>
<keyword evidence="5 10" id="KW-0620">Polyamine biosynthesis</keyword>
<dbReference type="GO" id="GO:0005829">
    <property type="term" value="C:cytosol"/>
    <property type="evidence" value="ECO:0007669"/>
    <property type="project" value="TreeGrafter"/>
</dbReference>
<dbReference type="InterPro" id="IPR042286">
    <property type="entry name" value="AdoMetDC_C"/>
</dbReference>
<accession>A0A8G2BIR8</accession>
<proteinExistence type="inferred from homology"/>
<dbReference type="EMBL" id="FNBW01000008">
    <property type="protein sequence ID" value="SDF94305.1"/>
    <property type="molecule type" value="Genomic_DNA"/>
</dbReference>
<keyword evidence="8 10" id="KW-0704">Schiff base</keyword>
<evidence type="ECO:0000256" key="2">
    <source>
        <dbReference type="ARBA" id="ARBA00022793"/>
    </source>
</evidence>
<evidence type="ECO:0000256" key="6">
    <source>
        <dbReference type="ARBA" id="ARBA00023145"/>
    </source>
</evidence>
<dbReference type="HAMAP" id="MF_00464">
    <property type="entry name" value="AdoMetDC_1"/>
    <property type="match status" value="1"/>
</dbReference>
<protein>
    <recommendedName>
        <fullName evidence="10">S-adenosylmethionine decarboxylase proenzyme</fullName>
        <shortName evidence="10">AdoMetDC</shortName>
        <shortName evidence="10">SAMDC</shortName>
        <ecNumber evidence="10">4.1.1.50</ecNumber>
    </recommendedName>
    <component>
        <recommendedName>
            <fullName evidence="10">S-adenosylmethionine decarboxylase beta chain</fullName>
        </recommendedName>
    </component>
    <component>
        <recommendedName>
            <fullName evidence="10">S-adenosylmethionine decarboxylase alpha chain</fullName>
        </recommendedName>
    </component>
</protein>
<evidence type="ECO:0000256" key="10">
    <source>
        <dbReference type="HAMAP-Rule" id="MF_00464"/>
    </source>
</evidence>
<dbReference type="EC" id="4.1.1.50" evidence="10"/>
<dbReference type="PANTHER" id="PTHR33866:SF2">
    <property type="entry name" value="S-ADENOSYLMETHIONINE DECARBOXYLASE PROENZYME"/>
    <property type="match status" value="1"/>
</dbReference>
<evidence type="ECO:0000313" key="12">
    <source>
        <dbReference type="EMBL" id="SDF94305.1"/>
    </source>
</evidence>
<comment type="function">
    <text evidence="10">Catalyzes the decarboxylation of S-adenosylmethionine to S-adenosylmethioninamine (dcAdoMet), the propylamine donor required for the synthesis of the polyamines spermine and spermidine from the diamine putrescine.</text>
</comment>
<evidence type="ECO:0000256" key="4">
    <source>
        <dbReference type="ARBA" id="ARBA00023066"/>
    </source>
</evidence>
<comment type="catalytic activity">
    <reaction evidence="10">
        <text>S-adenosyl-L-methionine + H(+) = S-adenosyl 3-(methylsulfanyl)propylamine + CO2</text>
        <dbReference type="Rhea" id="RHEA:15981"/>
        <dbReference type="ChEBI" id="CHEBI:15378"/>
        <dbReference type="ChEBI" id="CHEBI:16526"/>
        <dbReference type="ChEBI" id="CHEBI:57443"/>
        <dbReference type="ChEBI" id="CHEBI:59789"/>
        <dbReference type="EC" id="4.1.1.50"/>
    </reaction>
</comment>
<feature type="region of interest" description="Disordered" evidence="11">
    <location>
        <begin position="1"/>
        <end position="27"/>
    </location>
</feature>
<dbReference type="SUPFAM" id="SSF56276">
    <property type="entry name" value="S-adenosylmethionine decarboxylase"/>
    <property type="match status" value="1"/>
</dbReference>
<dbReference type="RefSeq" id="WP_093151188.1">
    <property type="nucleotide sequence ID" value="NZ_FNBW01000008.1"/>
</dbReference>
<comment type="pathway">
    <text evidence="10">Amine and polyamine biosynthesis; S-adenosylmethioninamine biosynthesis; S-adenosylmethioninamine from S-adenosyl-L-methionine: step 1/1.</text>
</comment>
<sequence>MELTAKLGMDSATQPSEFQDESARRHSDDNVIRLPSTGFSSSDERFDHFVKRDGLTFAGTHLIIDLWGASRLDDIEHIETALKKCVTEAGATLLHIHLHHFSPNGGVSGVAVLAESHISVHTWPECDYAAFDVFMCGDAQPHKAIDVLKAAFEPERVNVGDHRRGMVV</sequence>
<feature type="active site" description="Proton donor; for catalytic activity" evidence="10">
    <location>
        <position position="136"/>
    </location>
</feature>
<dbReference type="Gene3D" id="3.30.160.750">
    <property type="match status" value="1"/>
</dbReference>
<evidence type="ECO:0000256" key="3">
    <source>
        <dbReference type="ARBA" id="ARBA00022813"/>
    </source>
</evidence>
<keyword evidence="3 10" id="KW-0068">Autocatalytic cleavage</keyword>
<dbReference type="InterPro" id="IPR042284">
    <property type="entry name" value="AdoMetDC_N"/>
</dbReference>
<keyword evidence="7 10" id="KW-0456">Lyase</keyword>
<dbReference type="InterPro" id="IPR016067">
    <property type="entry name" value="S-AdoMet_deCO2ase_core"/>
</dbReference>
<dbReference type="InterPro" id="IPR017716">
    <property type="entry name" value="S-AdoMet_deCOase_pro-enz"/>
</dbReference>
<evidence type="ECO:0000256" key="5">
    <source>
        <dbReference type="ARBA" id="ARBA00023115"/>
    </source>
</evidence>
<gene>
    <name evidence="10" type="primary">speH</name>
    <name evidence="12" type="ORF">SAMN05660686_02834</name>
</gene>
<keyword evidence="4 10" id="KW-0745">Spermidine biosynthesis</keyword>
<feature type="chain" id="PRO_5035030578" description="S-adenosylmethionine decarboxylase beta chain" evidence="10">
    <location>
        <begin position="1"/>
        <end position="115"/>
    </location>
</feature>
<feature type="active site" description="Proton acceptor; for processing activity" evidence="10">
    <location>
        <position position="121"/>
    </location>
</feature>
<feature type="active site" description="Schiff-base intermediate with substrate; via pyruvic acid" evidence="10">
    <location>
        <position position="116"/>
    </location>
</feature>
<dbReference type="NCBIfam" id="TIGR03330">
    <property type="entry name" value="SAM_DCase_Bsu"/>
    <property type="match status" value="1"/>
</dbReference>
<evidence type="ECO:0000256" key="11">
    <source>
        <dbReference type="SAM" id="MobiDB-lite"/>
    </source>
</evidence>
<organism evidence="12 13">
    <name type="scientific">Thalassobaculum litoreum DSM 18839</name>
    <dbReference type="NCBI Taxonomy" id="1123362"/>
    <lineage>
        <taxon>Bacteria</taxon>
        <taxon>Pseudomonadati</taxon>
        <taxon>Pseudomonadota</taxon>
        <taxon>Alphaproteobacteria</taxon>
        <taxon>Rhodospirillales</taxon>
        <taxon>Thalassobaculaceae</taxon>
        <taxon>Thalassobaculum</taxon>
    </lineage>
</organism>
<keyword evidence="1 10" id="KW-0949">S-adenosyl-L-methionine</keyword>
<comment type="subunit">
    <text evidence="10">Heterotetramer of two alpha and two beta chains arranged as a dimer of alpha/beta heterodimers.</text>
</comment>
<comment type="PTM">
    <text evidence="10">Is synthesized initially as an inactive proenzyme. Formation of the active enzyme involves a self-maturation process in which the active site pyruvoyl group is generated from an internal serine residue via an autocatalytic post-translational modification. Two non-identical subunits are generated from the proenzyme in this reaction, and the pyruvate is formed at the N-terminus of the alpha chain, which is derived from the carboxyl end of the proenzyme. The post-translation cleavage follows an unusual pathway, termed non-hydrolytic serinolysis, in which the side chain hydroxyl group of the serine supplies its oxygen atom to form the C-terminus of the beta chain, while the remainder of the serine residue undergoes an oxidative deamination to produce ammonia and the pyruvoyl group blocking the N-terminus of the alpha chain.</text>
</comment>
<keyword evidence="6 10" id="KW-0865">Zymogen</keyword>
<evidence type="ECO:0000256" key="7">
    <source>
        <dbReference type="ARBA" id="ARBA00023239"/>
    </source>
</evidence>
<evidence type="ECO:0000256" key="1">
    <source>
        <dbReference type="ARBA" id="ARBA00022691"/>
    </source>
</evidence>
<dbReference type="Gene3D" id="3.30.360.110">
    <property type="entry name" value="S-adenosylmethionine decarboxylase domain"/>
    <property type="match status" value="1"/>
</dbReference>
<dbReference type="AlphaFoldDB" id="A0A8G2BIR8"/>
<dbReference type="InterPro" id="IPR003826">
    <property type="entry name" value="AdoMetDC_fam_prok"/>
</dbReference>
<dbReference type="Proteomes" id="UP000198615">
    <property type="component" value="Unassembled WGS sequence"/>
</dbReference>
<evidence type="ECO:0000256" key="8">
    <source>
        <dbReference type="ARBA" id="ARBA00023270"/>
    </source>
</evidence>
<reference evidence="12 13" key="1">
    <citation type="submission" date="2016-10" db="EMBL/GenBank/DDBJ databases">
        <authorList>
            <person name="Varghese N."/>
            <person name="Submissions S."/>
        </authorList>
    </citation>
    <scope>NUCLEOTIDE SEQUENCE [LARGE SCALE GENOMIC DNA]</scope>
    <source>
        <strain evidence="12 13">DSM 18839</strain>
    </source>
</reference>
<feature type="chain" id="PRO_5035030576" description="S-adenosylmethionine decarboxylase alpha chain" evidence="10">
    <location>
        <begin position="116"/>
        <end position="168"/>
    </location>
</feature>
<keyword evidence="2 10" id="KW-0210">Decarboxylase</keyword>
<comment type="caution">
    <text evidence="12">The sequence shown here is derived from an EMBL/GenBank/DDBJ whole genome shotgun (WGS) entry which is preliminary data.</text>
</comment>
<dbReference type="GO" id="GO:0008295">
    <property type="term" value="P:spermidine biosynthetic process"/>
    <property type="evidence" value="ECO:0007669"/>
    <property type="project" value="UniProtKB-UniRule"/>
</dbReference>
<comment type="similarity">
    <text evidence="10">Belongs to the prokaryotic AdoMetDC family. Type 1 subfamily.</text>
</comment>
<dbReference type="GO" id="GO:0004014">
    <property type="term" value="F:adenosylmethionine decarboxylase activity"/>
    <property type="evidence" value="ECO:0007669"/>
    <property type="project" value="UniProtKB-UniRule"/>
</dbReference>
<keyword evidence="9 10" id="KW-0670">Pyruvate</keyword>
<dbReference type="UniPathway" id="UPA00331">
    <property type="reaction ID" value="UER00451"/>
</dbReference>
<dbReference type="OrthoDB" id="9793120at2"/>
<evidence type="ECO:0000313" key="13">
    <source>
        <dbReference type="Proteomes" id="UP000198615"/>
    </source>
</evidence>
<dbReference type="PANTHER" id="PTHR33866">
    <property type="entry name" value="S-ADENOSYLMETHIONINE DECARBOXYLASE PROENZYME"/>
    <property type="match status" value="1"/>
</dbReference>
<keyword evidence="13" id="KW-1185">Reference proteome</keyword>
<name>A0A8G2BIR8_9PROT</name>
<dbReference type="Pfam" id="PF02675">
    <property type="entry name" value="AdoMet_dc"/>
    <property type="match status" value="1"/>
</dbReference>
<feature type="modified residue" description="Pyruvic acid (Ser); by autocatalysis" evidence="10">
    <location>
        <position position="116"/>
    </location>
</feature>
<evidence type="ECO:0000256" key="9">
    <source>
        <dbReference type="ARBA" id="ARBA00023317"/>
    </source>
</evidence>